<feature type="transmembrane region" description="Helical" evidence="9">
    <location>
        <begin position="433"/>
        <end position="452"/>
    </location>
</feature>
<dbReference type="KEGG" id="dvi:6627220"/>
<feature type="transmembrane region" description="Helical" evidence="9">
    <location>
        <begin position="265"/>
        <end position="287"/>
    </location>
</feature>
<evidence type="ECO:0000313" key="11">
    <source>
        <dbReference type="EMBL" id="EDW61042.2"/>
    </source>
</evidence>
<proteinExistence type="inferred from homology"/>
<dbReference type="InterPro" id="IPR050549">
    <property type="entry name" value="MFS_Trehalose_Transporter"/>
</dbReference>
<feature type="transmembrane region" description="Helical" evidence="9">
    <location>
        <begin position="299"/>
        <end position="323"/>
    </location>
</feature>
<organism evidence="11 12">
    <name type="scientific">Drosophila virilis</name>
    <name type="common">Fruit fly</name>
    <dbReference type="NCBI Taxonomy" id="7244"/>
    <lineage>
        <taxon>Eukaryota</taxon>
        <taxon>Metazoa</taxon>
        <taxon>Ecdysozoa</taxon>
        <taxon>Arthropoda</taxon>
        <taxon>Hexapoda</taxon>
        <taxon>Insecta</taxon>
        <taxon>Pterygota</taxon>
        <taxon>Neoptera</taxon>
        <taxon>Endopterygota</taxon>
        <taxon>Diptera</taxon>
        <taxon>Brachycera</taxon>
        <taxon>Muscomorpha</taxon>
        <taxon>Ephydroidea</taxon>
        <taxon>Drosophilidae</taxon>
        <taxon>Drosophila</taxon>
    </lineage>
</organism>
<dbReference type="InterPro" id="IPR005829">
    <property type="entry name" value="Sugar_transporter_CS"/>
</dbReference>
<evidence type="ECO:0000259" key="10">
    <source>
        <dbReference type="PROSITE" id="PS50850"/>
    </source>
</evidence>
<keyword evidence="12" id="KW-1185">Reference proteome</keyword>
<dbReference type="STRING" id="7244.B4LMV1"/>
<dbReference type="InterPro" id="IPR020846">
    <property type="entry name" value="MFS_dom"/>
</dbReference>
<feature type="transmembrane region" description="Helical" evidence="9">
    <location>
        <begin position="97"/>
        <end position="115"/>
    </location>
</feature>
<feature type="transmembrane region" description="Helical" evidence="9">
    <location>
        <begin position="26"/>
        <end position="48"/>
    </location>
</feature>
<dbReference type="HOGENOM" id="CLU_001265_30_5_1"/>
<dbReference type="PROSITE" id="PS00217">
    <property type="entry name" value="SUGAR_TRANSPORT_2"/>
    <property type="match status" value="1"/>
</dbReference>
<evidence type="ECO:0000256" key="6">
    <source>
        <dbReference type="ARBA" id="ARBA00023180"/>
    </source>
</evidence>
<evidence type="ECO:0000256" key="2">
    <source>
        <dbReference type="ARBA" id="ARBA00022475"/>
    </source>
</evidence>
<feature type="transmembrane region" description="Helical" evidence="9">
    <location>
        <begin position="364"/>
        <end position="389"/>
    </location>
</feature>
<feature type="transmembrane region" description="Helical" evidence="9">
    <location>
        <begin position="180"/>
        <end position="201"/>
    </location>
</feature>
<dbReference type="Proteomes" id="UP000008792">
    <property type="component" value="Unassembled WGS sequence"/>
</dbReference>
<dbReference type="SUPFAM" id="SSF103473">
    <property type="entry name" value="MFS general substrate transporter"/>
    <property type="match status" value="1"/>
</dbReference>
<dbReference type="GO" id="GO:0051119">
    <property type="term" value="F:sugar transmembrane transporter activity"/>
    <property type="evidence" value="ECO:0007669"/>
    <property type="project" value="InterPro"/>
</dbReference>
<dbReference type="Pfam" id="PF00083">
    <property type="entry name" value="Sugar_tr"/>
    <property type="match status" value="1"/>
</dbReference>
<sequence length="511" mass="55731">MVGQFDTSSGTEQNKPMAQAKVIPQYIAGLSAAFGAFCMGASMGWSAPVERMLTEEEAYGFPVSSDQFGWLSSLLTLGATVVCIPAGFIIDWIGRRPTMLALIPPYMVGWILMIFGQNVMMLYFGRFILGVCGGAFCVTASMYTTEVSTVAKRGTMGSFFELNTVSGLLYGYIVGGYLPLLTINILCAILPLIFAAVHFFMPESPVYLVMKGRPEDATKSLLWLRGKDCDVSYELKEILEERTKNADEPKVSILKMLRRPITLKGIGIAVMLQILQQWTGVNAIMFYSTSIFEDVGASLSGRICTILIGATQLVMTLVATLIVDKVGRRILLLVSAFFMAITTCLMGVYFQMKESDEASVASLGWLPITSTLVFIVASSIGFGPVPWLIMAELFTEDVKSIAGSIAGTINWFSAFLVTKLFPLLNNSIGSAPTFWIFSGIGFFAFVWTLIWVPETKGKTLLEIQHLLAGGRKSNPISQQVISSACVNSEVSSFTDRKDQGLYSHSAGVKKC</sequence>
<dbReference type="PANTHER" id="PTHR48021:SF1">
    <property type="entry name" value="GH07001P-RELATED"/>
    <property type="match status" value="1"/>
</dbReference>
<keyword evidence="2" id="KW-1003">Cell membrane</keyword>
<dbReference type="eggNOG" id="KOG0254">
    <property type="taxonomic scope" value="Eukaryota"/>
</dbReference>
<dbReference type="OrthoDB" id="6612291at2759"/>
<protein>
    <recommendedName>
        <fullName evidence="10">Major facilitator superfamily (MFS) profile domain-containing protein</fullName>
    </recommendedName>
</protein>
<keyword evidence="5 9" id="KW-0472">Membrane</keyword>
<dbReference type="PROSITE" id="PS50850">
    <property type="entry name" value="MFS"/>
    <property type="match status" value="1"/>
</dbReference>
<evidence type="ECO:0000313" key="12">
    <source>
        <dbReference type="Proteomes" id="UP000008792"/>
    </source>
</evidence>
<dbReference type="InterPro" id="IPR036259">
    <property type="entry name" value="MFS_trans_sf"/>
</dbReference>
<dbReference type="CDD" id="cd17358">
    <property type="entry name" value="MFS_GLUT6_8_Class3_like"/>
    <property type="match status" value="1"/>
</dbReference>
<evidence type="ECO:0000256" key="7">
    <source>
        <dbReference type="ARBA" id="ARBA00024348"/>
    </source>
</evidence>
<feature type="transmembrane region" description="Helical" evidence="9">
    <location>
        <begin position="121"/>
        <end position="143"/>
    </location>
</feature>
<dbReference type="InterPro" id="IPR003663">
    <property type="entry name" value="Sugar/inositol_transpt"/>
</dbReference>
<dbReference type="InterPro" id="IPR005828">
    <property type="entry name" value="MFS_sugar_transport-like"/>
</dbReference>
<keyword evidence="3 9" id="KW-0812">Transmembrane</keyword>
<dbReference type="AlphaFoldDB" id="B4LMV1"/>
<evidence type="ECO:0000256" key="1">
    <source>
        <dbReference type="ARBA" id="ARBA00004651"/>
    </source>
</evidence>
<evidence type="ECO:0000256" key="4">
    <source>
        <dbReference type="ARBA" id="ARBA00022989"/>
    </source>
</evidence>
<dbReference type="InterPro" id="IPR044775">
    <property type="entry name" value="MFS_ERD6/Tret1-like"/>
</dbReference>
<dbReference type="FunCoup" id="B4LMV1">
    <property type="interactions" value="17"/>
</dbReference>
<keyword evidence="4 9" id="KW-1133">Transmembrane helix</keyword>
<evidence type="ECO:0000256" key="8">
    <source>
        <dbReference type="RuleBase" id="RU003346"/>
    </source>
</evidence>
<dbReference type="PROSITE" id="PS00216">
    <property type="entry name" value="SUGAR_TRANSPORT_1"/>
    <property type="match status" value="1"/>
</dbReference>
<keyword evidence="8" id="KW-0813">Transport</keyword>
<dbReference type="EMBL" id="CH940648">
    <property type="protein sequence ID" value="EDW61042.2"/>
    <property type="molecule type" value="Genomic_DNA"/>
</dbReference>
<gene>
    <name evidence="11" type="primary">Dvir\GJ21818</name>
    <name evidence="11" type="ORF">Dvir_GJ21818</name>
</gene>
<dbReference type="PRINTS" id="PR00171">
    <property type="entry name" value="SUGRTRNSPORT"/>
</dbReference>
<reference evidence="11 12" key="1">
    <citation type="journal article" date="2007" name="Nature">
        <title>Evolution of genes and genomes on the Drosophila phylogeny.</title>
        <authorList>
            <consortium name="Drosophila 12 Genomes Consortium"/>
            <person name="Clark A.G."/>
            <person name="Eisen M.B."/>
            <person name="Smith D.R."/>
            <person name="Bergman C.M."/>
            <person name="Oliver B."/>
            <person name="Markow T.A."/>
            <person name="Kaufman T.C."/>
            <person name="Kellis M."/>
            <person name="Gelbart W."/>
            <person name="Iyer V.N."/>
            <person name="Pollard D.A."/>
            <person name="Sackton T.B."/>
            <person name="Larracuente A.M."/>
            <person name="Singh N.D."/>
            <person name="Abad J.P."/>
            <person name="Abt D.N."/>
            <person name="Adryan B."/>
            <person name="Aguade M."/>
            <person name="Akashi H."/>
            <person name="Anderson W.W."/>
            <person name="Aquadro C.F."/>
            <person name="Ardell D.H."/>
            <person name="Arguello R."/>
            <person name="Artieri C.G."/>
            <person name="Barbash D.A."/>
            <person name="Barker D."/>
            <person name="Barsanti P."/>
            <person name="Batterham P."/>
            <person name="Batzoglou S."/>
            <person name="Begun D."/>
            <person name="Bhutkar A."/>
            <person name="Blanco E."/>
            <person name="Bosak S.A."/>
            <person name="Bradley R.K."/>
            <person name="Brand A.D."/>
            <person name="Brent M.R."/>
            <person name="Brooks A.N."/>
            <person name="Brown R.H."/>
            <person name="Butlin R.K."/>
            <person name="Caggese C."/>
            <person name="Calvi B.R."/>
            <person name="Bernardo de Carvalho A."/>
            <person name="Caspi A."/>
            <person name="Castrezana S."/>
            <person name="Celniker S.E."/>
            <person name="Chang J.L."/>
            <person name="Chapple C."/>
            <person name="Chatterji S."/>
            <person name="Chinwalla A."/>
            <person name="Civetta A."/>
            <person name="Clifton S.W."/>
            <person name="Comeron J.M."/>
            <person name="Costello J.C."/>
            <person name="Coyne J.A."/>
            <person name="Daub J."/>
            <person name="David R.G."/>
            <person name="Delcher A.L."/>
            <person name="Delehaunty K."/>
            <person name="Do C.B."/>
            <person name="Ebling H."/>
            <person name="Edwards K."/>
            <person name="Eickbush T."/>
            <person name="Evans J.D."/>
            <person name="Filipski A."/>
            <person name="Findeiss S."/>
            <person name="Freyhult E."/>
            <person name="Fulton L."/>
            <person name="Fulton R."/>
            <person name="Garcia A.C."/>
            <person name="Gardiner A."/>
            <person name="Garfield D.A."/>
            <person name="Garvin B.E."/>
            <person name="Gibson G."/>
            <person name="Gilbert D."/>
            <person name="Gnerre S."/>
            <person name="Godfrey J."/>
            <person name="Good R."/>
            <person name="Gotea V."/>
            <person name="Gravely B."/>
            <person name="Greenberg A.J."/>
            <person name="Griffiths-Jones S."/>
            <person name="Gross S."/>
            <person name="Guigo R."/>
            <person name="Gustafson E.A."/>
            <person name="Haerty W."/>
            <person name="Hahn M.W."/>
            <person name="Halligan D.L."/>
            <person name="Halpern A.L."/>
            <person name="Halter G.M."/>
            <person name="Han M.V."/>
            <person name="Heger A."/>
            <person name="Hillier L."/>
            <person name="Hinrichs A.S."/>
            <person name="Holmes I."/>
            <person name="Hoskins R.A."/>
            <person name="Hubisz M.J."/>
            <person name="Hultmark D."/>
            <person name="Huntley M.A."/>
            <person name="Jaffe D.B."/>
            <person name="Jagadeeshan S."/>
            <person name="Jeck W.R."/>
            <person name="Johnson J."/>
            <person name="Jones C.D."/>
            <person name="Jordan W.C."/>
            <person name="Karpen G.H."/>
            <person name="Kataoka E."/>
            <person name="Keightley P.D."/>
            <person name="Kheradpour P."/>
            <person name="Kirkness E.F."/>
            <person name="Koerich L.B."/>
            <person name="Kristiansen K."/>
            <person name="Kudrna D."/>
            <person name="Kulathinal R.J."/>
            <person name="Kumar S."/>
            <person name="Kwok R."/>
            <person name="Lander E."/>
            <person name="Langley C.H."/>
            <person name="Lapoint R."/>
            <person name="Lazzaro B.P."/>
            <person name="Lee S.J."/>
            <person name="Levesque L."/>
            <person name="Li R."/>
            <person name="Lin C.F."/>
            <person name="Lin M.F."/>
            <person name="Lindblad-Toh K."/>
            <person name="Llopart A."/>
            <person name="Long M."/>
            <person name="Low L."/>
            <person name="Lozovsky E."/>
            <person name="Lu J."/>
            <person name="Luo M."/>
            <person name="Machado C.A."/>
            <person name="Makalowski W."/>
            <person name="Marzo M."/>
            <person name="Matsuda M."/>
            <person name="Matzkin L."/>
            <person name="McAllister B."/>
            <person name="McBride C.S."/>
            <person name="McKernan B."/>
            <person name="McKernan K."/>
            <person name="Mendez-Lago M."/>
            <person name="Minx P."/>
            <person name="Mollenhauer M.U."/>
            <person name="Montooth K."/>
            <person name="Mount S.M."/>
            <person name="Mu X."/>
            <person name="Myers E."/>
            <person name="Negre B."/>
            <person name="Newfeld S."/>
            <person name="Nielsen R."/>
            <person name="Noor M.A."/>
            <person name="O'Grady P."/>
            <person name="Pachter L."/>
            <person name="Papaceit M."/>
            <person name="Parisi M.J."/>
            <person name="Parisi M."/>
            <person name="Parts L."/>
            <person name="Pedersen J.S."/>
            <person name="Pesole G."/>
            <person name="Phillippy A.M."/>
            <person name="Ponting C.P."/>
            <person name="Pop M."/>
            <person name="Porcelli D."/>
            <person name="Powell J.R."/>
            <person name="Prohaska S."/>
            <person name="Pruitt K."/>
            <person name="Puig M."/>
            <person name="Quesneville H."/>
            <person name="Ram K.R."/>
            <person name="Rand D."/>
            <person name="Rasmussen M.D."/>
            <person name="Reed L.K."/>
            <person name="Reenan R."/>
            <person name="Reily A."/>
            <person name="Remington K.A."/>
            <person name="Rieger T.T."/>
            <person name="Ritchie M.G."/>
            <person name="Robin C."/>
            <person name="Rogers Y.H."/>
            <person name="Rohde C."/>
            <person name="Rozas J."/>
            <person name="Rubenfield M.J."/>
            <person name="Ruiz A."/>
            <person name="Russo S."/>
            <person name="Salzberg S.L."/>
            <person name="Sanchez-Gracia A."/>
            <person name="Saranga D.J."/>
            <person name="Sato H."/>
            <person name="Schaeffer S.W."/>
            <person name="Schatz M.C."/>
            <person name="Schlenke T."/>
            <person name="Schwartz R."/>
            <person name="Segarra C."/>
            <person name="Singh R.S."/>
            <person name="Sirot L."/>
            <person name="Sirota M."/>
            <person name="Sisneros N.B."/>
            <person name="Smith C.D."/>
            <person name="Smith T.F."/>
            <person name="Spieth J."/>
            <person name="Stage D.E."/>
            <person name="Stark A."/>
            <person name="Stephan W."/>
            <person name="Strausberg R.L."/>
            <person name="Strempel S."/>
            <person name="Sturgill D."/>
            <person name="Sutton G."/>
            <person name="Sutton G.G."/>
            <person name="Tao W."/>
            <person name="Teichmann S."/>
            <person name="Tobari Y.N."/>
            <person name="Tomimura Y."/>
            <person name="Tsolas J.M."/>
            <person name="Valente V.L."/>
            <person name="Venter E."/>
            <person name="Venter J.C."/>
            <person name="Vicario S."/>
            <person name="Vieira F.G."/>
            <person name="Vilella A.J."/>
            <person name="Villasante A."/>
            <person name="Walenz B."/>
            <person name="Wang J."/>
            <person name="Wasserman M."/>
            <person name="Watts T."/>
            <person name="Wilson D."/>
            <person name="Wilson R.K."/>
            <person name="Wing R.A."/>
            <person name="Wolfner M.F."/>
            <person name="Wong A."/>
            <person name="Wong G.K."/>
            <person name="Wu C.I."/>
            <person name="Wu G."/>
            <person name="Yamamoto D."/>
            <person name="Yang H.P."/>
            <person name="Yang S.P."/>
            <person name="Yorke J.A."/>
            <person name="Yoshida K."/>
            <person name="Zdobnov E."/>
            <person name="Zhang P."/>
            <person name="Zhang Y."/>
            <person name="Zimin A.V."/>
            <person name="Baldwin J."/>
            <person name="Abdouelleil A."/>
            <person name="Abdulkadir J."/>
            <person name="Abebe A."/>
            <person name="Abera B."/>
            <person name="Abreu J."/>
            <person name="Acer S.C."/>
            <person name="Aftuck L."/>
            <person name="Alexander A."/>
            <person name="An P."/>
            <person name="Anderson E."/>
            <person name="Anderson S."/>
            <person name="Arachi H."/>
            <person name="Azer M."/>
            <person name="Bachantsang P."/>
            <person name="Barry A."/>
            <person name="Bayul T."/>
            <person name="Berlin A."/>
            <person name="Bessette D."/>
            <person name="Bloom T."/>
            <person name="Blye J."/>
            <person name="Boguslavskiy L."/>
            <person name="Bonnet C."/>
            <person name="Boukhgalter B."/>
            <person name="Bourzgui I."/>
            <person name="Brown A."/>
            <person name="Cahill P."/>
            <person name="Channer S."/>
            <person name="Cheshatsang Y."/>
            <person name="Chuda L."/>
            <person name="Citroen M."/>
            <person name="Collymore A."/>
            <person name="Cooke P."/>
            <person name="Costello M."/>
            <person name="D'Aco K."/>
            <person name="Daza R."/>
            <person name="De Haan G."/>
            <person name="DeGray S."/>
            <person name="DeMaso C."/>
            <person name="Dhargay N."/>
            <person name="Dooley K."/>
            <person name="Dooley E."/>
            <person name="Doricent M."/>
            <person name="Dorje P."/>
            <person name="Dorjee K."/>
            <person name="Dupes A."/>
            <person name="Elong R."/>
            <person name="Falk J."/>
            <person name="Farina A."/>
            <person name="Faro S."/>
            <person name="Ferguson D."/>
            <person name="Fisher S."/>
            <person name="Foley C.D."/>
            <person name="Franke A."/>
            <person name="Friedrich D."/>
            <person name="Gadbois L."/>
            <person name="Gearin G."/>
            <person name="Gearin C.R."/>
            <person name="Giannoukos G."/>
            <person name="Goode T."/>
            <person name="Graham J."/>
            <person name="Grandbois E."/>
            <person name="Grewal S."/>
            <person name="Gyaltsen K."/>
            <person name="Hafez N."/>
            <person name="Hagos B."/>
            <person name="Hall J."/>
            <person name="Henson C."/>
            <person name="Hollinger A."/>
            <person name="Honan T."/>
            <person name="Huard M.D."/>
            <person name="Hughes L."/>
            <person name="Hurhula B."/>
            <person name="Husby M.E."/>
            <person name="Kamat A."/>
            <person name="Kanga B."/>
            <person name="Kashin S."/>
            <person name="Khazanovich D."/>
            <person name="Kisner P."/>
            <person name="Lance K."/>
            <person name="Lara M."/>
            <person name="Lee W."/>
            <person name="Lennon N."/>
            <person name="Letendre F."/>
            <person name="LeVine R."/>
            <person name="Lipovsky A."/>
            <person name="Liu X."/>
            <person name="Liu J."/>
            <person name="Liu S."/>
            <person name="Lokyitsang T."/>
            <person name="Lokyitsang Y."/>
            <person name="Lubonja R."/>
            <person name="Lui A."/>
            <person name="MacDonald P."/>
            <person name="Magnisalis V."/>
            <person name="Maru K."/>
            <person name="Matthews C."/>
            <person name="McCusker W."/>
            <person name="McDonough S."/>
            <person name="Mehta T."/>
            <person name="Meldrim J."/>
            <person name="Meneus L."/>
            <person name="Mihai O."/>
            <person name="Mihalev A."/>
            <person name="Mihova T."/>
            <person name="Mittelman R."/>
            <person name="Mlenga V."/>
            <person name="Montmayeur A."/>
            <person name="Mulrain L."/>
            <person name="Navidi A."/>
            <person name="Naylor J."/>
            <person name="Negash T."/>
            <person name="Nguyen T."/>
            <person name="Nguyen N."/>
            <person name="Nicol R."/>
            <person name="Norbu C."/>
            <person name="Norbu N."/>
            <person name="Novod N."/>
            <person name="O'Neill B."/>
            <person name="Osman S."/>
            <person name="Markiewicz E."/>
            <person name="Oyono O.L."/>
            <person name="Patti C."/>
            <person name="Phunkhang P."/>
            <person name="Pierre F."/>
            <person name="Priest M."/>
            <person name="Raghuraman S."/>
            <person name="Rege F."/>
            <person name="Reyes R."/>
            <person name="Rise C."/>
            <person name="Rogov P."/>
            <person name="Ross K."/>
            <person name="Ryan E."/>
            <person name="Settipalli S."/>
            <person name="Shea T."/>
            <person name="Sherpa N."/>
            <person name="Shi L."/>
            <person name="Shih D."/>
            <person name="Sparrow T."/>
            <person name="Spaulding J."/>
            <person name="Stalker J."/>
            <person name="Stange-Thomann N."/>
            <person name="Stavropoulos S."/>
            <person name="Stone C."/>
            <person name="Strader C."/>
            <person name="Tesfaye S."/>
            <person name="Thomson T."/>
            <person name="Thoulutsang Y."/>
            <person name="Thoulutsang D."/>
            <person name="Topham K."/>
            <person name="Topping I."/>
            <person name="Tsamla T."/>
            <person name="Vassiliev H."/>
            <person name="Vo A."/>
            <person name="Wangchuk T."/>
            <person name="Wangdi T."/>
            <person name="Weiand M."/>
            <person name="Wilkinson J."/>
            <person name="Wilson A."/>
            <person name="Yadav S."/>
            <person name="Young G."/>
            <person name="Yu Q."/>
            <person name="Zembek L."/>
            <person name="Zhong D."/>
            <person name="Zimmer A."/>
            <person name="Zwirko Z."/>
            <person name="Jaffe D.B."/>
            <person name="Alvarez P."/>
            <person name="Brockman W."/>
            <person name="Butler J."/>
            <person name="Chin C."/>
            <person name="Gnerre S."/>
            <person name="Grabherr M."/>
            <person name="Kleber M."/>
            <person name="Mauceli E."/>
            <person name="MacCallum I."/>
        </authorList>
    </citation>
    <scope>NUCLEOTIDE SEQUENCE [LARGE SCALE GENOMIC DNA]</scope>
    <source>
        <strain evidence="12">Tucson 15010-1051.87</strain>
    </source>
</reference>
<evidence type="ECO:0000256" key="3">
    <source>
        <dbReference type="ARBA" id="ARBA00022692"/>
    </source>
</evidence>
<feature type="transmembrane region" description="Helical" evidence="9">
    <location>
        <begin position="330"/>
        <end position="352"/>
    </location>
</feature>
<comment type="subcellular location">
    <subcellularLocation>
        <location evidence="1">Cell membrane</location>
        <topology evidence="1">Multi-pass membrane protein</topology>
    </subcellularLocation>
</comment>
<feature type="transmembrane region" description="Helical" evidence="9">
    <location>
        <begin position="401"/>
        <end position="421"/>
    </location>
</feature>
<dbReference type="Gene3D" id="1.20.1250.20">
    <property type="entry name" value="MFS general substrate transporter like domains"/>
    <property type="match status" value="1"/>
</dbReference>
<dbReference type="FunFam" id="1.20.1250.20:FF:000055">
    <property type="entry name" value="Facilitated trehalose transporter Tret1-2 homolog"/>
    <property type="match status" value="1"/>
</dbReference>
<dbReference type="PANTHER" id="PTHR48021">
    <property type="match status" value="1"/>
</dbReference>
<keyword evidence="6" id="KW-0325">Glycoprotein</keyword>
<feature type="transmembrane region" description="Helical" evidence="9">
    <location>
        <begin position="155"/>
        <end position="174"/>
    </location>
</feature>
<name>B4LMV1_DROVI</name>
<accession>B4LMV1</accession>
<dbReference type="NCBIfam" id="TIGR00879">
    <property type="entry name" value="SP"/>
    <property type="match status" value="1"/>
</dbReference>
<feature type="transmembrane region" description="Helical" evidence="9">
    <location>
        <begin position="68"/>
        <end position="90"/>
    </location>
</feature>
<comment type="similarity">
    <text evidence="7">Belongs to the major facilitator superfamily. Sugar transporter (TC 2.A.1.1) family. Trehalose transporter subfamily.</text>
</comment>
<feature type="domain" description="Major facilitator superfamily (MFS) profile" evidence="10">
    <location>
        <begin position="28"/>
        <end position="456"/>
    </location>
</feature>
<evidence type="ECO:0000256" key="5">
    <source>
        <dbReference type="ARBA" id="ARBA00023136"/>
    </source>
</evidence>
<evidence type="ECO:0000256" key="9">
    <source>
        <dbReference type="SAM" id="Phobius"/>
    </source>
</evidence>
<dbReference type="GO" id="GO:0005886">
    <property type="term" value="C:plasma membrane"/>
    <property type="evidence" value="ECO:0007669"/>
    <property type="project" value="UniProtKB-SubCell"/>
</dbReference>
<dbReference type="InParanoid" id="B4LMV1"/>